<evidence type="ECO:0000256" key="2">
    <source>
        <dbReference type="ARBA" id="ARBA00007362"/>
    </source>
</evidence>
<dbReference type="Pfam" id="PF00892">
    <property type="entry name" value="EamA"/>
    <property type="match status" value="2"/>
</dbReference>
<evidence type="ECO:0000313" key="9">
    <source>
        <dbReference type="EMBL" id="KDR95672.1"/>
    </source>
</evidence>
<feature type="transmembrane region" description="Helical" evidence="7">
    <location>
        <begin position="46"/>
        <end position="66"/>
    </location>
</feature>
<dbReference type="Gene3D" id="1.10.3730.20">
    <property type="match status" value="1"/>
</dbReference>
<evidence type="ECO:0000313" key="10">
    <source>
        <dbReference type="Proteomes" id="UP000027946"/>
    </source>
</evidence>
<feature type="transmembrane region" description="Helical" evidence="7">
    <location>
        <begin position="134"/>
        <end position="159"/>
    </location>
</feature>
<feature type="transmembrane region" description="Helical" evidence="7">
    <location>
        <begin position="20"/>
        <end position="40"/>
    </location>
</feature>
<dbReference type="PANTHER" id="PTHR32322:SF18">
    <property type="entry name" value="S-ADENOSYLMETHIONINE_S-ADENOSYLHOMOCYSTEINE TRANSPORTER"/>
    <property type="match status" value="1"/>
</dbReference>
<gene>
    <name evidence="9" type="ORF">CLIT_10c03990</name>
</gene>
<keyword evidence="4 7" id="KW-0812">Transmembrane</keyword>
<dbReference type="InterPro" id="IPR037185">
    <property type="entry name" value="EmrE-like"/>
</dbReference>
<evidence type="ECO:0000256" key="4">
    <source>
        <dbReference type="ARBA" id="ARBA00022692"/>
    </source>
</evidence>
<evidence type="ECO:0000256" key="1">
    <source>
        <dbReference type="ARBA" id="ARBA00004651"/>
    </source>
</evidence>
<feature type="transmembrane region" description="Helical" evidence="7">
    <location>
        <begin position="196"/>
        <end position="214"/>
    </location>
</feature>
<dbReference type="InterPro" id="IPR000620">
    <property type="entry name" value="EamA_dom"/>
</dbReference>
<feature type="transmembrane region" description="Helical" evidence="7">
    <location>
        <begin position="78"/>
        <end position="100"/>
    </location>
</feature>
<dbReference type="AlphaFoldDB" id="A0A069RNC3"/>
<proteinExistence type="inferred from homology"/>
<keyword evidence="6 7" id="KW-0472">Membrane</keyword>
<dbReference type="EMBL" id="JJMM01000010">
    <property type="protein sequence ID" value="KDR95672.1"/>
    <property type="molecule type" value="Genomic_DNA"/>
</dbReference>
<feature type="domain" description="EamA" evidence="8">
    <location>
        <begin position="165"/>
        <end position="300"/>
    </location>
</feature>
<keyword evidence="10" id="KW-1185">Reference proteome</keyword>
<dbReference type="GO" id="GO:0005886">
    <property type="term" value="C:plasma membrane"/>
    <property type="evidence" value="ECO:0007669"/>
    <property type="project" value="UniProtKB-SubCell"/>
</dbReference>
<evidence type="ECO:0000259" key="8">
    <source>
        <dbReference type="Pfam" id="PF00892"/>
    </source>
</evidence>
<feature type="transmembrane region" description="Helical" evidence="7">
    <location>
        <begin position="259"/>
        <end position="278"/>
    </location>
</feature>
<keyword evidence="5 7" id="KW-1133">Transmembrane helix</keyword>
<dbReference type="RefSeq" id="WP_052636070.1">
    <property type="nucleotide sequence ID" value="NZ_FSRH01000006.1"/>
</dbReference>
<keyword evidence="3" id="KW-1003">Cell membrane</keyword>
<sequence>MESVKKRAQAPQGDVGAIKYLMVMAAVFWAGAFIAGKFSVAEFPPFSLTFFRFAIASAIIFTMLVKKEADWSIKREDWGVFLALGVVGMIGYHIFFFIALKYTSPVNAALIAATNPIITTILSVTFLKEKIKPVNIMAIGISFFGVVLIVTNGSFSVLMDMKFNMGDLLMIIAVACWASYAIISKKVLVKYSPLKVTSYAFLVCAVLLVPFVILENPASYMPLTTSRGWISVVYMAIFPSVVGYLIQQMAIKKIGASRSALYVNLVPVFSMVLAFLILHEAISPVKVIAACFIITGVYVNMKFR</sequence>
<dbReference type="PANTHER" id="PTHR32322">
    <property type="entry name" value="INNER MEMBRANE TRANSPORTER"/>
    <property type="match status" value="1"/>
</dbReference>
<feature type="transmembrane region" description="Helical" evidence="7">
    <location>
        <begin position="226"/>
        <end position="247"/>
    </location>
</feature>
<protein>
    <submittedName>
        <fullName evidence="9">Putative membrane protein</fullName>
    </submittedName>
</protein>
<evidence type="ECO:0000256" key="7">
    <source>
        <dbReference type="SAM" id="Phobius"/>
    </source>
</evidence>
<feature type="transmembrane region" description="Helical" evidence="7">
    <location>
        <begin position="284"/>
        <end position="301"/>
    </location>
</feature>
<dbReference type="InterPro" id="IPR050638">
    <property type="entry name" value="AA-Vitamin_Transporters"/>
</dbReference>
<comment type="similarity">
    <text evidence="2">Belongs to the EamA transporter family.</text>
</comment>
<evidence type="ECO:0000256" key="3">
    <source>
        <dbReference type="ARBA" id="ARBA00022475"/>
    </source>
</evidence>
<comment type="caution">
    <text evidence="9">The sequence shown here is derived from an EMBL/GenBank/DDBJ whole genome shotgun (WGS) entry which is preliminary data.</text>
</comment>
<dbReference type="eggNOG" id="COG0697">
    <property type="taxonomic scope" value="Bacteria"/>
</dbReference>
<dbReference type="OrthoDB" id="9799821at2"/>
<dbReference type="SUPFAM" id="SSF103481">
    <property type="entry name" value="Multidrug resistance efflux transporter EmrE"/>
    <property type="match status" value="2"/>
</dbReference>
<comment type="subcellular location">
    <subcellularLocation>
        <location evidence="1">Cell membrane</location>
        <topology evidence="1">Multi-pass membrane protein</topology>
    </subcellularLocation>
</comment>
<feature type="domain" description="EamA" evidence="8">
    <location>
        <begin position="21"/>
        <end position="151"/>
    </location>
</feature>
<evidence type="ECO:0000256" key="6">
    <source>
        <dbReference type="ARBA" id="ARBA00023136"/>
    </source>
</evidence>
<evidence type="ECO:0000256" key="5">
    <source>
        <dbReference type="ARBA" id="ARBA00022989"/>
    </source>
</evidence>
<accession>A0A069RNC3</accession>
<name>A0A069RNC3_PEPLI</name>
<feature type="transmembrane region" description="Helical" evidence="7">
    <location>
        <begin position="165"/>
        <end position="184"/>
    </location>
</feature>
<organism evidence="9 10">
    <name type="scientific">Peptoclostridium litorale DSM 5388</name>
    <dbReference type="NCBI Taxonomy" id="1121324"/>
    <lineage>
        <taxon>Bacteria</taxon>
        <taxon>Bacillati</taxon>
        <taxon>Bacillota</taxon>
        <taxon>Clostridia</taxon>
        <taxon>Peptostreptococcales</taxon>
        <taxon>Peptoclostridiaceae</taxon>
        <taxon>Peptoclostridium</taxon>
    </lineage>
</organism>
<reference evidence="9 10" key="1">
    <citation type="submission" date="2014-03" db="EMBL/GenBank/DDBJ databases">
        <title>Genome sequence of Clostridium litorale W6, DSM 5388.</title>
        <authorList>
            <person name="Poehlein A."/>
            <person name="Jagirdar A."/>
            <person name="Khonsari B."/>
            <person name="Chibani C.M."/>
            <person name="Gutierrez Gutierrez D.A."/>
            <person name="Davydova E."/>
            <person name="Alghaithi H.S."/>
            <person name="Nair K.P."/>
            <person name="Dhamotharan K."/>
            <person name="Chandran L."/>
            <person name="G W."/>
            <person name="Daniel R."/>
        </authorList>
    </citation>
    <scope>NUCLEOTIDE SEQUENCE [LARGE SCALE GENOMIC DNA]</scope>
    <source>
        <strain evidence="9 10">W6</strain>
    </source>
</reference>
<dbReference type="Proteomes" id="UP000027946">
    <property type="component" value="Unassembled WGS sequence"/>
</dbReference>
<dbReference type="STRING" id="1121324.CLIT_10c03990"/>
<feature type="transmembrane region" description="Helical" evidence="7">
    <location>
        <begin position="106"/>
        <end position="127"/>
    </location>
</feature>